<feature type="coiled-coil region" evidence="10">
    <location>
        <begin position="368"/>
        <end position="395"/>
    </location>
</feature>
<dbReference type="InterPro" id="IPR043145">
    <property type="entry name" value="Znf_ZZ_sf"/>
</dbReference>
<evidence type="ECO:0000259" key="12">
    <source>
        <dbReference type="PROSITE" id="PS50135"/>
    </source>
</evidence>
<evidence type="ECO:0000313" key="14">
    <source>
        <dbReference type="Proteomes" id="UP000215335"/>
    </source>
</evidence>
<sequence length="659" mass="74515">MAEDTVNNRNKSFNNRSTILDLTSVMSTMEEIMKSINECNTIRYASYRTASKMQVFHKALNMHYVQVELVAGIFERHRLSVTENSVNLDIHEIEDVLSDIYFAAQKENNVNFDVDQSTKLTLNYIFKTFNKKEDDNIPVLSVKVALTLISCGRLEEKYGYLFHQLADHNACLSRVALNTLLTNICKITEMLGENVAYGNHLIRTSIDNCFSVTQGCLGVSEAEFAAWLMHEPPLLMWITTLNRIKSAEQIVHNIKCSSCKTTPIRGPRYCCLKCTGYNQCQTCFLYGKISGKHKLKHPVREYCIKTSSKEITKLLLELIRNKLRLCPTRNENSSLEDSLAGGNLEQTKSFDTMSVRSTIKRRILNDPQKELQSIISHLEEENRQLQLELKEITGSGVHKLQHHRVAIESQLERLKILKNYLFTQGTQGPRDLNLIQSTPMVHPAISRISALPMAFQLSPIIHQNSPDYENSSALDNNDTIANSNSSNKISGEILFSGNSFNATNSTHLEPSTWIGGHRTTFTSHDSGFSQWLNSRESASKARGKTNESENIDVDSSTYSSGISRDNALPSLKHTDKHSEHSSLQNIQGDLNDILDRLQNMVANDCLLEDTFSADNNCELKRAATEMEDLLTGLIEGMESRKEIYQIYKKFADVAKTNYE</sequence>
<evidence type="ECO:0000256" key="5">
    <source>
        <dbReference type="ARBA" id="ARBA00022771"/>
    </source>
</evidence>
<protein>
    <recommendedName>
        <fullName evidence="12">ZZ-type domain-containing protein</fullName>
    </recommendedName>
</protein>
<dbReference type="OrthoDB" id="10014385at2759"/>
<dbReference type="InterPro" id="IPR011992">
    <property type="entry name" value="EF-hand-dom_pair"/>
</dbReference>
<keyword evidence="14" id="KW-1185">Reference proteome</keyword>
<dbReference type="STRING" id="543379.A0A232ELT6"/>
<evidence type="ECO:0000256" key="7">
    <source>
        <dbReference type="ARBA" id="ARBA00022837"/>
    </source>
</evidence>
<comment type="caution">
    <text evidence="13">The sequence shown here is derived from an EMBL/GenBank/DDBJ whole genome shotgun (WGS) entry which is preliminary data.</text>
</comment>
<dbReference type="Pfam" id="PF00569">
    <property type="entry name" value="ZZ"/>
    <property type="match status" value="1"/>
</dbReference>
<evidence type="ECO:0000256" key="2">
    <source>
        <dbReference type="ARBA" id="ARBA00004278"/>
    </source>
</evidence>
<evidence type="ECO:0000256" key="6">
    <source>
        <dbReference type="ARBA" id="ARBA00022833"/>
    </source>
</evidence>
<keyword evidence="7" id="KW-0106">Calcium</keyword>
<keyword evidence="10" id="KW-0175">Coiled coil</keyword>
<dbReference type="Pfam" id="PF09069">
    <property type="entry name" value="EF-hand_3"/>
    <property type="match status" value="1"/>
</dbReference>
<dbReference type="EMBL" id="NNAY01003499">
    <property type="protein sequence ID" value="OXU19320.1"/>
    <property type="molecule type" value="Genomic_DNA"/>
</dbReference>
<dbReference type="GO" id="GO:0050804">
    <property type="term" value="P:modulation of chemical synaptic transmission"/>
    <property type="evidence" value="ECO:0007669"/>
    <property type="project" value="UniProtKB-ARBA"/>
</dbReference>
<feature type="domain" description="ZZ-type" evidence="12">
    <location>
        <begin position="251"/>
        <end position="307"/>
    </location>
</feature>
<keyword evidence="8" id="KW-0206">Cytoskeleton</keyword>
<keyword evidence="3" id="KW-0963">Cytoplasm</keyword>
<evidence type="ECO:0000256" key="3">
    <source>
        <dbReference type="ARBA" id="ARBA00022490"/>
    </source>
</evidence>
<accession>A0A232ELT6</accession>
<dbReference type="InterPro" id="IPR015153">
    <property type="entry name" value="EF-hand_dom_typ1"/>
</dbReference>
<reference evidence="13 14" key="1">
    <citation type="journal article" date="2017" name="Curr. Biol.">
        <title>The Evolution of Venom by Co-option of Single-Copy Genes.</title>
        <authorList>
            <person name="Martinson E.O."/>
            <person name="Mrinalini"/>
            <person name="Kelkar Y.D."/>
            <person name="Chang C.H."/>
            <person name="Werren J.H."/>
        </authorList>
    </citation>
    <scope>NUCLEOTIDE SEQUENCE [LARGE SCALE GENOMIC DNA]</scope>
    <source>
        <strain evidence="13 14">Alberta</strain>
        <tissue evidence="13">Whole body</tissue>
    </source>
</reference>
<evidence type="ECO:0000256" key="1">
    <source>
        <dbReference type="ARBA" id="ARBA00004245"/>
    </source>
</evidence>
<dbReference type="SMART" id="SM00291">
    <property type="entry name" value="ZnF_ZZ"/>
    <property type="match status" value="1"/>
</dbReference>
<feature type="region of interest" description="Disordered" evidence="11">
    <location>
        <begin position="537"/>
        <end position="582"/>
    </location>
</feature>
<keyword evidence="4" id="KW-0479">Metal-binding</keyword>
<evidence type="ECO:0000256" key="10">
    <source>
        <dbReference type="SAM" id="Coils"/>
    </source>
</evidence>
<dbReference type="GO" id="GO:0016010">
    <property type="term" value="C:dystrophin-associated glycoprotein complex"/>
    <property type="evidence" value="ECO:0007669"/>
    <property type="project" value="UniProtKB-ARBA"/>
</dbReference>
<keyword evidence="5 9" id="KW-0863">Zinc-finger</keyword>
<dbReference type="SUPFAM" id="SSF57850">
    <property type="entry name" value="RING/U-box"/>
    <property type="match status" value="1"/>
</dbReference>
<dbReference type="PANTHER" id="PTHR12268:SF14">
    <property type="entry name" value="DYSTROPHIN-1"/>
    <property type="match status" value="1"/>
</dbReference>
<dbReference type="GO" id="GO:0005737">
    <property type="term" value="C:cytoplasm"/>
    <property type="evidence" value="ECO:0007669"/>
    <property type="project" value="UniProtKB-SubCell"/>
</dbReference>
<proteinExistence type="predicted"/>
<evidence type="ECO:0000256" key="9">
    <source>
        <dbReference type="PROSITE-ProRule" id="PRU00228"/>
    </source>
</evidence>
<dbReference type="SUPFAM" id="SSF47473">
    <property type="entry name" value="EF-hand"/>
    <property type="match status" value="2"/>
</dbReference>
<dbReference type="InterPro" id="IPR015154">
    <property type="entry name" value="EF-hand_dom_typ2"/>
</dbReference>
<evidence type="ECO:0000256" key="8">
    <source>
        <dbReference type="ARBA" id="ARBA00023212"/>
    </source>
</evidence>
<comment type="subcellular location">
    <subcellularLocation>
        <location evidence="2">Cell membrane</location>
        <location evidence="2">Sarcolemma</location>
        <topology evidence="2">Peripheral membrane protein</topology>
        <orientation evidence="2">Cytoplasmic side</orientation>
    </subcellularLocation>
    <subcellularLocation>
        <location evidence="1">Cytoplasm</location>
        <location evidence="1">Cytoskeleton</location>
    </subcellularLocation>
</comment>
<gene>
    <name evidence="13" type="ORF">TSAR_003932</name>
</gene>
<feature type="compositionally biased region" description="Polar residues" evidence="11">
    <location>
        <begin position="553"/>
        <end position="563"/>
    </location>
</feature>
<dbReference type="GO" id="GO:0045202">
    <property type="term" value="C:synapse"/>
    <property type="evidence" value="ECO:0007669"/>
    <property type="project" value="GOC"/>
</dbReference>
<dbReference type="Gene3D" id="1.10.238.10">
    <property type="entry name" value="EF-hand"/>
    <property type="match status" value="2"/>
</dbReference>
<name>A0A232ELT6_9HYME</name>
<evidence type="ECO:0000313" key="13">
    <source>
        <dbReference type="EMBL" id="OXU19320.1"/>
    </source>
</evidence>
<evidence type="ECO:0000256" key="11">
    <source>
        <dbReference type="SAM" id="MobiDB-lite"/>
    </source>
</evidence>
<organism evidence="13 14">
    <name type="scientific">Trichomalopsis sarcophagae</name>
    <dbReference type="NCBI Taxonomy" id="543379"/>
    <lineage>
        <taxon>Eukaryota</taxon>
        <taxon>Metazoa</taxon>
        <taxon>Ecdysozoa</taxon>
        <taxon>Arthropoda</taxon>
        <taxon>Hexapoda</taxon>
        <taxon>Insecta</taxon>
        <taxon>Pterygota</taxon>
        <taxon>Neoptera</taxon>
        <taxon>Endopterygota</taxon>
        <taxon>Hymenoptera</taxon>
        <taxon>Apocrita</taxon>
        <taxon>Proctotrupomorpha</taxon>
        <taxon>Chalcidoidea</taxon>
        <taxon>Pteromalidae</taxon>
        <taxon>Pteromalinae</taxon>
        <taxon>Trichomalopsis</taxon>
    </lineage>
</organism>
<dbReference type="Gene3D" id="3.30.60.90">
    <property type="match status" value="1"/>
</dbReference>
<dbReference type="InterPro" id="IPR000433">
    <property type="entry name" value="Znf_ZZ"/>
</dbReference>
<dbReference type="PANTHER" id="PTHR12268">
    <property type="entry name" value="E3 UBIQUITIN-PROTEIN LIGASE KCMF1"/>
    <property type="match status" value="1"/>
</dbReference>
<dbReference type="Proteomes" id="UP000215335">
    <property type="component" value="Unassembled WGS sequence"/>
</dbReference>
<dbReference type="Pfam" id="PF09068">
    <property type="entry name" value="EF-hand_2"/>
    <property type="match status" value="1"/>
</dbReference>
<dbReference type="PROSITE" id="PS50135">
    <property type="entry name" value="ZF_ZZ_2"/>
    <property type="match status" value="1"/>
</dbReference>
<dbReference type="GO" id="GO:0008270">
    <property type="term" value="F:zinc ion binding"/>
    <property type="evidence" value="ECO:0007669"/>
    <property type="project" value="UniProtKB-KW"/>
</dbReference>
<evidence type="ECO:0000256" key="4">
    <source>
        <dbReference type="ARBA" id="ARBA00022723"/>
    </source>
</evidence>
<keyword evidence="6" id="KW-0862">Zinc</keyword>
<dbReference type="InterPro" id="IPR050774">
    <property type="entry name" value="KCMF1/Dystrophin"/>
</dbReference>
<dbReference type="AlphaFoldDB" id="A0A232ELT6"/>
<dbReference type="GO" id="GO:0046716">
    <property type="term" value="P:muscle cell cellular homeostasis"/>
    <property type="evidence" value="ECO:0007669"/>
    <property type="project" value="UniProtKB-ARBA"/>
</dbReference>
<dbReference type="GO" id="GO:0099536">
    <property type="term" value="P:synaptic signaling"/>
    <property type="evidence" value="ECO:0007669"/>
    <property type="project" value="TreeGrafter"/>
</dbReference>